<proteinExistence type="predicted"/>
<feature type="region of interest" description="Disordered" evidence="1">
    <location>
        <begin position="291"/>
        <end position="337"/>
    </location>
</feature>
<feature type="compositionally biased region" description="Low complexity" evidence="1">
    <location>
        <begin position="326"/>
        <end position="337"/>
    </location>
</feature>
<feature type="compositionally biased region" description="Acidic residues" evidence="1">
    <location>
        <begin position="301"/>
        <end position="325"/>
    </location>
</feature>
<protein>
    <submittedName>
        <fullName evidence="2">Uncharacterized protein</fullName>
    </submittedName>
</protein>
<reference evidence="2 3" key="1">
    <citation type="journal article" date="2023" name="Plants (Basel)">
        <title>Bridging the Gap: Combining Genomics and Transcriptomics Approaches to Understand Stylosanthes scabra, an Orphan Legume from the Brazilian Caatinga.</title>
        <authorList>
            <person name="Ferreira-Neto J.R.C."/>
            <person name="da Silva M.D."/>
            <person name="Binneck E."/>
            <person name="de Melo N.F."/>
            <person name="da Silva R.H."/>
            <person name="de Melo A.L.T.M."/>
            <person name="Pandolfi V."/>
            <person name="Bustamante F.O."/>
            <person name="Brasileiro-Vidal A.C."/>
            <person name="Benko-Iseppon A.M."/>
        </authorList>
    </citation>
    <scope>NUCLEOTIDE SEQUENCE [LARGE SCALE GENOMIC DNA]</scope>
    <source>
        <tissue evidence="2">Leaves</tissue>
    </source>
</reference>
<gene>
    <name evidence="2" type="ORF">PIB30_106485</name>
</gene>
<organism evidence="2 3">
    <name type="scientific">Stylosanthes scabra</name>
    <dbReference type="NCBI Taxonomy" id="79078"/>
    <lineage>
        <taxon>Eukaryota</taxon>
        <taxon>Viridiplantae</taxon>
        <taxon>Streptophyta</taxon>
        <taxon>Embryophyta</taxon>
        <taxon>Tracheophyta</taxon>
        <taxon>Spermatophyta</taxon>
        <taxon>Magnoliopsida</taxon>
        <taxon>eudicotyledons</taxon>
        <taxon>Gunneridae</taxon>
        <taxon>Pentapetalae</taxon>
        <taxon>rosids</taxon>
        <taxon>fabids</taxon>
        <taxon>Fabales</taxon>
        <taxon>Fabaceae</taxon>
        <taxon>Papilionoideae</taxon>
        <taxon>50 kb inversion clade</taxon>
        <taxon>dalbergioids sensu lato</taxon>
        <taxon>Dalbergieae</taxon>
        <taxon>Pterocarpus clade</taxon>
        <taxon>Stylosanthes</taxon>
    </lineage>
</organism>
<dbReference type="Proteomes" id="UP001341840">
    <property type="component" value="Unassembled WGS sequence"/>
</dbReference>
<comment type="caution">
    <text evidence="2">The sequence shown here is derived from an EMBL/GenBank/DDBJ whole genome shotgun (WGS) entry which is preliminary data.</text>
</comment>
<evidence type="ECO:0000313" key="3">
    <source>
        <dbReference type="Proteomes" id="UP001341840"/>
    </source>
</evidence>
<sequence length="405" mass="47127">PNSIKMPRRKEVARKNIHDNASSSRRATNEREEEVHHMASWFNNTQALTNYILRWEKRPFVAPRYINFEFLQSSNFHRLIDVLETQHLGGLVMMENDYYPDLVSGSLSSLRFVGTTDGGYIEAYMDGRIRVIPLSVIASLCNLSMDGVPFRGGLRAHDSWENYSLQDGLVTIGYRGNIVGKLSVNLVPTDIRILHYLLTYTILPRGGNHGVIQHEDVLVMWAMLKGYKICWPFFIIQHMLKFQGKTNKPIGYGPLWSKIYEYLGVDVQGARKVVIDSRRCIDATTIKQMRRQIEQQPQGMDEVDEEETRLEEEEQANQMGQEEEGQPGPSSSSQDQPTMRDIMQAIQTMEINMNQRMDNYQASIDERFQNFEREQRRIWRSVRRMEAWTFNEDLDDDDDQDEDDN</sequence>
<evidence type="ECO:0000313" key="2">
    <source>
        <dbReference type="EMBL" id="MED6117067.1"/>
    </source>
</evidence>
<accession>A0ABU6QZL0</accession>
<evidence type="ECO:0000256" key="1">
    <source>
        <dbReference type="SAM" id="MobiDB-lite"/>
    </source>
</evidence>
<feature type="non-terminal residue" evidence="2">
    <location>
        <position position="1"/>
    </location>
</feature>
<keyword evidence="3" id="KW-1185">Reference proteome</keyword>
<name>A0ABU6QZL0_9FABA</name>
<dbReference type="EMBL" id="JASCZI010004218">
    <property type="protein sequence ID" value="MED6117067.1"/>
    <property type="molecule type" value="Genomic_DNA"/>
</dbReference>
<feature type="compositionally biased region" description="Basic and acidic residues" evidence="1">
    <location>
        <begin position="9"/>
        <end position="18"/>
    </location>
</feature>
<feature type="region of interest" description="Disordered" evidence="1">
    <location>
        <begin position="1"/>
        <end position="30"/>
    </location>
</feature>